<reference evidence="1" key="1">
    <citation type="submission" date="2022-03" db="EMBL/GenBank/DDBJ databases">
        <title>De novo assembled genomes of Belliella spp. (Cyclobacteriaceae) strains.</title>
        <authorList>
            <person name="Szabo A."/>
            <person name="Korponai K."/>
            <person name="Felfoldi T."/>
        </authorList>
    </citation>
    <scope>NUCLEOTIDE SEQUENCE</scope>
    <source>
        <strain evidence="1">DSM 111904</strain>
    </source>
</reference>
<dbReference type="EMBL" id="JAKZGP010000161">
    <property type="protein sequence ID" value="MCH7411844.1"/>
    <property type="molecule type" value="Genomic_DNA"/>
</dbReference>
<evidence type="ECO:0008006" key="3">
    <source>
        <dbReference type="Google" id="ProtNLM"/>
    </source>
</evidence>
<evidence type="ECO:0000313" key="1">
    <source>
        <dbReference type="EMBL" id="MCH7411844.1"/>
    </source>
</evidence>
<proteinExistence type="predicted"/>
<dbReference type="Proteomes" id="UP001165489">
    <property type="component" value="Unassembled WGS sequence"/>
</dbReference>
<accession>A0ABS9V5Z2</accession>
<organism evidence="1 2">
    <name type="scientific">Belliella filtrata</name>
    <dbReference type="NCBI Taxonomy" id="2923435"/>
    <lineage>
        <taxon>Bacteria</taxon>
        <taxon>Pseudomonadati</taxon>
        <taxon>Bacteroidota</taxon>
        <taxon>Cytophagia</taxon>
        <taxon>Cytophagales</taxon>
        <taxon>Cyclobacteriaceae</taxon>
        <taxon>Belliella</taxon>
    </lineage>
</organism>
<protein>
    <recommendedName>
        <fullName evidence="3">Secreted protein</fullName>
    </recommendedName>
</protein>
<evidence type="ECO:0000313" key="2">
    <source>
        <dbReference type="Proteomes" id="UP001165489"/>
    </source>
</evidence>
<keyword evidence="2" id="KW-1185">Reference proteome</keyword>
<gene>
    <name evidence="1" type="ORF">MM239_20860</name>
</gene>
<name>A0ABS9V5Z2_9BACT</name>
<comment type="caution">
    <text evidence="1">The sequence shown here is derived from an EMBL/GenBank/DDBJ whole genome shotgun (WGS) entry which is preliminary data.</text>
</comment>
<sequence length="71" mass="8316">MAELIVFRLFWLVFFHLFRCYHTSLIRFIKITNSSEKITPFGGFNFVIESFKNSGLSMLIDNHLGSRVKTV</sequence>
<feature type="non-terminal residue" evidence="1">
    <location>
        <position position="71"/>
    </location>
</feature>